<evidence type="ECO:0000256" key="1">
    <source>
        <dbReference type="ARBA" id="ARBA00023122"/>
    </source>
</evidence>
<dbReference type="Gene3D" id="3.10.580.10">
    <property type="entry name" value="CBS-domain"/>
    <property type="match status" value="1"/>
</dbReference>
<dbReference type="AlphaFoldDB" id="T1BVI7"/>
<evidence type="ECO:0000313" key="3">
    <source>
        <dbReference type="EMBL" id="EQD73892.1"/>
    </source>
</evidence>
<dbReference type="SUPFAM" id="SSF54631">
    <property type="entry name" value="CBS-domain pair"/>
    <property type="match status" value="1"/>
</dbReference>
<dbReference type="InterPro" id="IPR000644">
    <property type="entry name" value="CBS_dom"/>
</dbReference>
<sequence length="147" mass="15889">MGLKAKDIMDPHVLTVEVGTDVLSCAKLLATSDQRSAILGTGTLPIRGIVTEWDIVEKVVAVGRDPASVRVEEIASFPVETCAVDLPTDEVVARMAQREIRRMVVCQGDRVVGIITPRCVMTSFRKYIDQLSAEIAGYGATEMPTGN</sequence>
<feature type="domain" description="CBS" evidence="2">
    <location>
        <begin position="75"/>
        <end position="130"/>
    </location>
</feature>
<dbReference type="PANTHER" id="PTHR43080">
    <property type="entry name" value="CBS DOMAIN-CONTAINING PROTEIN CBSX3, MITOCHONDRIAL"/>
    <property type="match status" value="1"/>
</dbReference>
<accession>T1BVI7</accession>
<dbReference type="InterPro" id="IPR051257">
    <property type="entry name" value="Diverse_CBS-Domain"/>
</dbReference>
<keyword evidence="1" id="KW-0129">CBS domain</keyword>
<dbReference type="EMBL" id="AUZY01001798">
    <property type="protein sequence ID" value="EQD73892.1"/>
    <property type="molecule type" value="Genomic_DNA"/>
</dbReference>
<dbReference type="InterPro" id="IPR046342">
    <property type="entry name" value="CBS_dom_sf"/>
</dbReference>
<dbReference type="PROSITE" id="PS51371">
    <property type="entry name" value="CBS"/>
    <property type="match status" value="1"/>
</dbReference>
<reference evidence="3" key="2">
    <citation type="journal article" date="2014" name="ISME J.">
        <title>Microbial stratification in low pH oxic and suboxic macroscopic growths along an acid mine drainage.</title>
        <authorList>
            <person name="Mendez-Garcia C."/>
            <person name="Mesa V."/>
            <person name="Sprenger R.R."/>
            <person name="Richter M."/>
            <person name="Diez M.S."/>
            <person name="Solano J."/>
            <person name="Bargiela R."/>
            <person name="Golyshina O.V."/>
            <person name="Manteca A."/>
            <person name="Ramos J.L."/>
            <person name="Gallego J.R."/>
            <person name="Llorente I."/>
            <person name="Martins Dos Santos V.A."/>
            <person name="Jensen O.N."/>
            <person name="Pelaez A.I."/>
            <person name="Sanchez J."/>
            <person name="Ferrer M."/>
        </authorList>
    </citation>
    <scope>NUCLEOTIDE SEQUENCE</scope>
</reference>
<comment type="caution">
    <text evidence="3">The sequence shown here is derived from an EMBL/GenBank/DDBJ whole genome shotgun (WGS) entry which is preliminary data.</text>
</comment>
<gene>
    <name evidence="3" type="ORF">B1B_02980</name>
</gene>
<dbReference type="PANTHER" id="PTHR43080:SF2">
    <property type="entry name" value="CBS DOMAIN-CONTAINING PROTEIN"/>
    <property type="match status" value="1"/>
</dbReference>
<reference evidence="3" key="1">
    <citation type="submission" date="2013-08" db="EMBL/GenBank/DDBJ databases">
        <authorList>
            <person name="Mendez C."/>
            <person name="Richter M."/>
            <person name="Ferrer M."/>
            <person name="Sanchez J."/>
        </authorList>
    </citation>
    <scope>NUCLEOTIDE SEQUENCE</scope>
</reference>
<proteinExistence type="predicted"/>
<name>T1BVI7_9ZZZZ</name>
<protein>
    <submittedName>
        <fullName evidence="3">CBS domain-containing protein</fullName>
    </submittedName>
</protein>
<dbReference type="Pfam" id="PF00571">
    <property type="entry name" value="CBS"/>
    <property type="match status" value="2"/>
</dbReference>
<organism evidence="3">
    <name type="scientific">mine drainage metagenome</name>
    <dbReference type="NCBI Taxonomy" id="410659"/>
    <lineage>
        <taxon>unclassified sequences</taxon>
        <taxon>metagenomes</taxon>
        <taxon>ecological metagenomes</taxon>
    </lineage>
</organism>
<evidence type="ECO:0000259" key="2">
    <source>
        <dbReference type="PROSITE" id="PS51371"/>
    </source>
</evidence>